<dbReference type="AlphaFoldDB" id="A0A8G2L8G3"/>
<comment type="caution">
    <text evidence="1">The sequence shown here is derived from an EMBL/GenBank/DDBJ whole genome shotgun (WGS) entry which is preliminary data.</text>
</comment>
<dbReference type="Proteomes" id="UP000192315">
    <property type="component" value="Unassembled WGS sequence"/>
</dbReference>
<dbReference type="RefSeq" id="WP_084273113.1">
    <property type="nucleotide sequence ID" value="NZ_FWYE01000004.1"/>
</dbReference>
<sequence>MYLEIKISINTNTASISNVSSPNGNSFYDDLKLPWDENNDPFNALINNANKFLIIAVNNKYSEFVAINYRDIYRIYNGGFPEIERVENIDELEKTLQQTGEHKLIIVKDTEKSDHLEKIINNIPYQQSGCIILGTDDVNKFREYNSSIIIIEDDKFKKIESYEDKLINVVSGFNWNTSNNITFSDFATNFEKAITNFDDQIEKYSNRNYLKKLLTKELYNDIIRNWDLLINTNSENAKNATYIHAGMKGFIYVYKSNNGYDEIKLEDKNKNESDVYVLSDNTEEYYEAETFFGRGDISALITNKIKKYINHSGKLIFLMRNIDIIRYFYQLRDTLNAFKNYQNFPEIDIYGFNFKDNTVMPIRKLVNYLNK</sequence>
<name>A0A8G2L8G3_PICTO</name>
<dbReference type="EMBL" id="FWYE01000004">
    <property type="protein sequence ID" value="SMD31424.1"/>
    <property type="molecule type" value="Genomic_DNA"/>
</dbReference>
<gene>
    <name evidence="1" type="ORF">SAMN02745355_1362</name>
</gene>
<keyword evidence="2" id="KW-1185">Reference proteome</keyword>
<protein>
    <submittedName>
        <fullName evidence="1">Uncharacterized protein</fullName>
    </submittedName>
</protein>
<evidence type="ECO:0000313" key="2">
    <source>
        <dbReference type="Proteomes" id="UP000192315"/>
    </source>
</evidence>
<evidence type="ECO:0000313" key="1">
    <source>
        <dbReference type="EMBL" id="SMD31424.1"/>
    </source>
</evidence>
<reference evidence="1 2" key="1">
    <citation type="submission" date="2017-04" db="EMBL/GenBank/DDBJ databases">
        <authorList>
            <person name="Varghese N."/>
            <person name="Submissions S."/>
        </authorList>
    </citation>
    <scope>NUCLEOTIDE SEQUENCE [LARGE SCALE GENOMIC DNA]</scope>
    <source>
        <strain evidence="1 2">DSM 9789</strain>
    </source>
</reference>
<accession>A0A8G2L8G3</accession>
<organism evidence="1 2">
    <name type="scientific">Picrophilus torridus (strain ATCC 700027 / DSM 9790 / JCM 10055 / NBRC 100828 / KAW 2/3)</name>
    <dbReference type="NCBI Taxonomy" id="1122961"/>
    <lineage>
        <taxon>Archaea</taxon>
        <taxon>Methanobacteriati</taxon>
        <taxon>Thermoplasmatota</taxon>
        <taxon>Thermoplasmata</taxon>
        <taxon>Thermoplasmatales</taxon>
        <taxon>Picrophilaceae</taxon>
        <taxon>Picrophilus</taxon>
    </lineage>
</organism>
<proteinExistence type="predicted"/>